<evidence type="ECO:0000313" key="2">
    <source>
        <dbReference type="Proteomes" id="UP000024842"/>
    </source>
</evidence>
<dbReference type="AlphaFoldDB" id="A0A023DYN2"/>
<protein>
    <submittedName>
        <fullName evidence="1">Uncharacterized protein</fullName>
    </submittedName>
</protein>
<dbReference type="Proteomes" id="UP000024842">
    <property type="component" value="Unassembled WGS sequence"/>
</dbReference>
<evidence type="ECO:0000313" key="1">
    <source>
        <dbReference type="EMBL" id="GAJ46609.1"/>
    </source>
</evidence>
<proteinExistence type="predicted"/>
<name>A0A023DYN2_9PROT</name>
<accession>A0A023DYN2</accession>
<sequence>MIFNGYCTTKAFETWGEQFLIKNLKSGQGGMDTAAFHRSQKTKDLIESVGCEVPLICTKLN</sequence>
<comment type="caution">
    <text evidence="1">The sequence shown here is derived from an EMBL/GenBank/DDBJ whole genome shotgun (WGS) entry which is preliminary data.</text>
</comment>
<keyword evidence="2" id="KW-1185">Reference proteome</keyword>
<dbReference type="EMBL" id="BAUP01000119">
    <property type="protein sequence ID" value="GAJ46609.1"/>
    <property type="molecule type" value="Genomic_DNA"/>
</dbReference>
<reference evidence="1 2" key="1">
    <citation type="journal article" date="2014" name="FEMS Microbiol. Lett.">
        <title>Draft genome sequences of three Holospora species (Holospora obtusa, Holospora undulata, and Holospora elegans), endonuclear symbiotic bacteria of the ciliate Paramecium caudatum.</title>
        <authorList>
            <person name="Dohra H."/>
            <person name="Tanaka K."/>
            <person name="Suzuki T."/>
            <person name="Fujishima M."/>
            <person name="Suzuki H."/>
        </authorList>
    </citation>
    <scope>NUCLEOTIDE SEQUENCE [LARGE SCALE GENOMIC DNA]</scope>
    <source>
        <strain evidence="1 2">E1</strain>
    </source>
</reference>
<organism evidence="1 2">
    <name type="scientific">Holospora elegans E1</name>
    <dbReference type="NCBI Taxonomy" id="1427503"/>
    <lineage>
        <taxon>Bacteria</taxon>
        <taxon>Pseudomonadati</taxon>
        <taxon>Pseudomonadota</taxon>
        <taxon>Alphaproteobacteria</taxon>
        <taxon>Holosporales</taxon>
        <taxon>Holosporaceae</taxon>
        <taxon>Holospora</taxon>
    </lineage>
</organism>
<gene>
    <name evidence="1" type="ORF">HE1_00944</name>
</gene>
<dbReference type="OrthoDB" id="565387at2"/>